<protein>
    <submittedName>
        <fullName evidence="1">Uncharacterized protein</fullName>
    </submittedName>
</protein>
<evidence type="ECO:0000313" key="2">
    <source>
        <dbReference type="Proteomes" id="UP000239874"/>
    </source>
</evidence>
<organism evidence="1 2">
    <name type="scientific">Nocardia nova</name>
    <dbReference type="NCBI Taxonomy" id="37330"/>
    <lineage>
        <taxon>Bacteria</taxon>
        <taxon>Bacillati</taxon>
        <taxon>Actinomycetota</taxon>
        <taxon>Actinomycetes</taxon>
        <taxon>Mycobacteriales</taxon>
        <taxon>Nocardiaceae</taxon>
        <taxon>Nocardia</taxon>
    </lineage>
</organism>
<sequence>MKVARWRESVNTRWFYRVMGLTQRPAALFRPDPVARLAVGAAREAAVAAAGRRAGRIGGIAAALGPARCHHVVKRR</sequence>
<name>A0A2S6AQX7_9NOCA</name>
<dbReference type="EMBL" id="PSZC01000008">
    <property type="protein sequence ID" value="PPJ37645.1"/>
    <property type="molecule type" value="Genomic_DNA"/>
</dbReference>
<evidence type="ECO:0000313" key="1">
    <source>
        <dbReference type="EMBL" id="PPJ37645.1"/>
    </source>
</evidence>
<proteinExistence type="predicted"/>
<reference evidence="1 2" key="1">
    <citation type="submission" date="2018-02" db="EMBL/GenBank/DDBJ databases">
        <title>8 Nocardia nova and 1 Nocardia cyriacigeorgica strain used for evolution to TMP-SMX.</title>
        <authorList>
            <person name="Mehta H."/>
            <person name="Weng J."/>
            <person name="Shamoo Y."/>
        </authorList>
    </citation>
    <scope>NUCLEOTIDE SEQUENCE [LARGE SCALE GENOMIC DNA]</scope>
    <source>
        <strain evidence="1 2">MDA3139</strain>
    </source>
</reference>
<gene>
    <name evidence="1" type="ORF">C5E45_13340</name>
</gene>
<dbReference type="AlphaFoldDB" id="A0A2S6AQX7"/>
<accession>A0A2S6AQX7</accession>
<dbReference type="Proteomes" id="UP000239874">
    <property type="component" value="Unassembled WGS sequence"/>
</dbReference>
<comment type="caution">
    <text evidence="1">The sequence shown here is derived from an EMBL/GenBank/DDBJ whole genome shotgun (WGS) entry which is preliminary data.</text>
</comment>